<dbReference type="RefSeq" id="WP_233461626.1">
    <property type="nucleotide sequence ID" value="NZ_AP024256.1"/>
</dbReference>
<feature type="domain" description="AB hydrolase-1" evidence="2">
    <location>
        <begin position="104"/>
        <end position="328"/>
    </location>
</feature>
<organism evidence="3 4">
    <name type="scientific">Mycobacterium intracellulare</name>
    <dbReference type="NCBI Taxonomy" id="1767"/>
    <lineage>
        <taxon>Bacteria</taxon>
        <taxon>Bacillati</taxon>
        <taxon>Actinomycetota</taxon>
        <taxon>Actinomycetes</taxon>
        <taxon>Mycobacteriales</taxon>
        <taxon>Mycobacteriaceae</taxon>
        <taxon>Mycobacterium</taxon>
        <taxon>Mycobacterium avium complex (MAC)</taxon>
    </lineage>
</organism>
<dbReference type="EMBL" id="AP024256">
    <property type="protein sequence ID" value="BCP02479.1"/>
    <property type="molecule type" value="Genomic_DNA"/>
</dbReference>
<accession>A0A7R7MZL2</accession>
<dbReference type="Proteomes" id="UP000595205">
    <property type="component" value="Plasmid pM018"/>
</dbReference>
<name>A0A7R7MZL2_MYCIT</name>
<proteinExistence type="predicted"/>
<keyword evidence="1" id="KW-0378">Hydrolase</keyword>
<dbReference type="PRINTS" id="PR00111">
    <property type="entry name" value="ABHYDROLASE"/>
</dbReference>
<dbReference type="GO" id="GO:0016020">
    <property type="term" value="C:membrane"/>
    <property type="evidence" value="ECO:0007669"/>
    <property type="project" value="TreeGrafter"/>
</dbReference>
<gene>
    <name evidence="3" type="ORF">MINTM018_52480</name>
</gene>
<evidence type="ECO:0000256" key="1">
    <source>
        <dbReference type="ARBA" id="ARBA00022801"/>
    </source>
</evidence>
<reference evidence="3 4" key="1">
    <citation type="submission" date="2020-12" db="EMBL/GenBank/DDBJ databases">
        <title>Genome sequence of clinical Mycobacterium intracellulare strains.</title>
        <authorList>
            <person name="Tateishi Y."/>
            <person name="Matsumoto S."/>
            <person name="Fukushima Y."/>
            <person name="Nakajima C."/>
            <person name="Suzuki Y."/>
        </authorList>
    </citation>
    <scope>NUCLEOTIDE SEQUENCE [LARGE SCALE GENOMIC DNA]</scope>
    <source>
        <strain evidence="3 4">M018</strain>
        <plasmid evidence="3 4">pM018</plasmid>
    </source>
</reference>
<dbReference type="InterPro" id="IPR000073">
    <property type="entry name" value="AB_hydrolase_1"/>
</dbReference>
<dbReference type="Pfam" id="PF12697">
    <property type="entry name" value="Abhydrolase_6"/>
    <property type="match status" value="1"/>
</dbReference>
<dbReference type="PANTHER" id="PTHR43798:SF31">
    <property type="entry name" value="AB HYDROLASE SUPERFAMILY PROTEIN YCLE"/>
    <property type="match status" value="1"/>
</dbReference>
<protein>
    <recommendedName>
        <fullName evidence="2">AB hydrolase-1 domain-containing protein</fullName>
    </recommendedName>
</protein>
<geneLocation type="plasmid" evidence="3 4">
    <name>pM018</name>
</geneLocation>
<dbReference type="InterPro" id="IPR029058">
    <property type="entry name" value="AB_hydrolase_fold"/>
</dbReference>
<keyword evidence="3" id="KW-0614">Plasmid</keyword>
<sequence length="350" mass="38300">MSYTKQEKKIRTTHKVRQLGSVWLWTMARRIEVRDILQFADDLREADAPLKQPVEFETDQVHQTAMSVKWTTEDDGGRRMKQYTILTADGFRVAVTEGGSGIPLVFLHGLSVSAAAYTEMLELLAGNGFHVFAFDCPDHGGSDSLPWGHTVKDMAYVLDQALDAAAVHADAVLVGHSMGGWIAAELAAMHPYLYSNVILLDAAVGREFHESVRLRSGAQFLAGAVRDVYGDVRKAGSIRKLGERLSLISRLTSSVSGPGILRAINAVMHSDSEDALRALRGQVRTVVVHGSEDGIVPMRAGWSAANVARGRFHMLIGRYHSWMISDPELALRVINEALNLTPNDDEGDAA</sequence>
<dbReference type="InterPro" id="IPR050266">
    <property type="entry name" value="AB_hydrolase_sf"/>
</dbReference>
<dbReference type="PANTHER" id="PTHR43798">
    <property type="entry name" value="MONOACYLGLYCEROL LIPASE"/>
    <property type="match status" value="1"/>
</dbReference>
<dbReference type="Gene3D" id="3.40.50.1820">
    <property type="entry name" value="alpha/beta hydrolase"/>
    <property type="match status" value="1"/>
</dbReference>
<evidence type="ECO:0000313" key="3">
    <source>
        <dbReference type="EMBL" id="BCP02479.1"/>
    </source>
</evidence>
<dbReference type="SUPFAM" id="SSF53474">
    <property type="entry name" value="alpha/beta-Hydrolases"/>
    <property type="match status" value="1"/>
</dbReference>
<evidence type="ECO:0000313" key="4">
    <source>
        <dbReference type="Proteomes" id="UP000595205"/>
    </source>
</evidence>
<evidence type="ECO:0000259" key="2">
    <source>
        <dbReference type="Pfam" id="PF12697"/>
    </source>
</evidence>
<dbReference type="GO" id="GO:0016787">
    <property type="term" value="F:hydrolase activity"/>
    <property type="evidence" value="ECO:0007669"/>
    <property type="project" value="UniProtKB-KW"/>
</dbReference>
<dbReference type="AlphaFoldDB" id="A0A7R7MZL2"/>